<dbReference type="RefSeq" id="WP_344625181.1">
    <property type="nucleotide sequence ID" value="NZ_BAAALD010000040.1"/>
</dbReference>
<dbReference type="EMBL" id="BAAALD010000040">
    <property type="protein sequence ID" value="GAA1093939.1"/>
    <property type="molecule type" value="Genomic_DNA"/>
</dbReference>
<protein>
    <submittedName>
        <fullName evidence="3">Flavodoxin</fullName>
    </submittedName>
</protein>
<dbReference type="Proteomes" id="UP001499987">
    <property type="component" value="Unassembled WGS sequence"/>
</dbReference>
<dbReference type="Pfam" id="PF12682">
    <property type="entry name" value="Flavodoxin_4"/>
    <property type="match status" value="1"/>
</dbReference>
<accession>A0ABN1TPN0</accession>
<keyword evidence="4" id="KW-1185">Reference proteome</keyword>
<dbReference type="PANTHER" id="PTHR39201:SF1">
    <property type="entry name" value="FLAVODOXIN-LIKE DOMAIN-CONTAINING PROTEIN"/>
    <property type="match status" value="1"/>
</dbReference>
<evidence type="ECO:0000259" key="2">
    <source>
        <dbReference type="Pfam" id="PF12682"/>
    </source>
</evidence>
<dbReference type="PANTHER" id="PTHR39201">
    <property type="entry name" value="EXPORTED PROTEIN-RELATED"/>
    <property type="match status" value="1"/>
</dbReference>
<feature type="domain" description="Flavodoxin-like" evidence="2">
    <location>
        <begin position="82"/>
        <end position="214"/>
    </location>
</feature>
<dbReference type="InterPro" id="IPR008254">
    <property type="entry name" value="Flavodoxin/NO_synth"/>
</dbReference>
<reference evidence="3 4" key="1">
    <citation type="journal article" date="2019" name="Int. J. Syst. Evol. Microbiol.">
        <title>The Global Catalogue of Microorganisms (GCM) 10K type strain sequencing project: providing services to taxonomists for standard genome sequencing and annotation.</title>
        <authorList>
            <consortium name="The Broad Institute Genomics Platform"/>
            <consortium name="The Broad Institute Genome Sequencing Center for Infectious Disease"/>
            <person name="Wu L."/>
            <person name="Ma J."/>
        </authorList>
    </citation>
    <scope>NUCLEOTIDE SEQUENCE [LARGE SCALE GENOMIC DNA]</scope>
    <source>
        <strain evidence="3 4">JCM 13002</strain>
    </source>
</reference>
<organism evidence="3 4">
    <name type="scientific">Kitasatospora arboriphila</name>
    <dbReference type="NCBI Taxonomy" id="258052"/>
    <lineage>
        <taxon>Bacteria</taxon>
        <taxon>Bacillati</taxon>
        <taxon>Actinomycetota</taxon>
        <taxon>Actinomycetes</taxon>
        <taxon>Kitasatosporales</taxon>
        <taxon>Streptomycetaceae</taxon>
        <taxon>Kitasatospora</taxon>
    </lineage>
</organism>
<proteinExistence type="predicted"/>
<feature type="region of interest" description="Disordered" evidence="1">
    <location>
        <begin position="35"/>
        <end position="55"/>
    </location>
</feature>
<comment type="caution">
    <text evidence="3">The sequence shown here is derived from an EMBL/GenBank/DDBJ whole genome shotgun (WGS) entry which is preliminary data.</text>
</comment>
<evidence type="ECO:0000256" key="1">
    <source>
        <dbReference type="SAM" id="MobiDB-lite"/>
    </source>
</evidence>
<dbReference type="PROSITE" id="PS51318">
    <property type="entry name" value="TAT"/>
    <property type="match status" value="1"/>
</dbReference>
<gene>
    <name evidence="3" type="ORF">GCM10009663_41840</name>
</gene>
<evidence type="ECO:0000313" key="4">
    <source>
        <dbReference type="Proteomes" id="UP001499987"/>
    </source>
</evidence>
<name>A0ABN1TPN0_9ACTN</name>
<dbReference type="Gene3D" id="3.40.50.360">
    <property type="match status" value="1"/>
</dbReference>
<dbReference type="SUPFAM" id="SSF52218">
    <property type="entry name" value="Flavoproteins"/>
    <property type="match status" value="1"/>
</dbReference>
<sequence>MTASQPPTAPPGRRTLLRAALPTGAAVITGTHPTACSAARTAPATSPTPRTGTGPAKAVTVLLTYFSRPGENYFNGGRTTLAVGNTELLARRIAERTGCDVHRVEAADPYPDSYDETVRRNVREQDSNARPALAGPLPDLTRYTTVLLASPIRDVHAPMIMTTFTEALDLRGKTAHPLTTYAMSGLGTTACDYTVSCPGATIAEGLAARGEKTAAADARLDAWLRRNGLVPV</sequence>
<dbReference type="InterPro" id="IPR029039">
    <property type="entry name" value="Flavoprotein-like_sf"/>
</dbReference>
<evidence type="ECO:0000313" key="3">
    <source>
        <dbReference type="EMBL" id="GAA1093939.1"/>
    </source>
</evidence>
<dbReference type="InterPro" id="IPR006311">
    <property type="entry name" value="TAT_signal"/>
</dbReference>